<accession>A0A392VCL9</accession>
<proteinExistence type="predicted"/>
<evidence type="ECO:0000313" key="2">
    <source>
        <dbReference type="Proteomes" id="UP000265520"/>
    </source>
</evidence>
<dbReference type="EMBL" id="LXQA011109454">
    <property type="protein sequence ID" value="MCI85192.1"/>
    <property type="molecule type" value="Genomic_DNA"/>
</dbReference>
<reference evidence="1 2" key="1">
    <citation type="journal article" date="2018" name="Front. Plant Sci.">
        <title>Red Clover (Trifolium pratense) and Zigzag Clover (T. medium) - A Picture of Genomic Similarities and Differences.</title>
        <authorList>
            <person name="Dluhosova J."/>
            <person name="Istvanek J."/>
            <person name="Nedelnik J."/>
            <person name="Repkova J."/>
        </authorList>
    </citation>
    <scope>NUCLEOTIDE SEQUENCE [LARGE SCALE GENOMIC DNA]</scope>
    <source>
        <strain evidence="2">cv. 10/8</strain>
        <tissue evidence="1">Leaf</tissue>
    </source>
</reference>
<name>A0A392VCL9_9FABA</name>
<dbReference type="Proteomes" id="UP000265520">
    <property type="component" value="Unassembled WGS sequence"/>
</dbReference>
<comment type="caution">
    <text evidence="1">The sequence shown here is derived from an EMBL/GenBank/DDBJ whole genome shotgun (WGS) entry which is preliminary data.</text>
</comment>
<protein>
    <submittedName>
        <fullName evidence="1">Uncharacterized protein</fullName>
    </submittedName>
</protein>
<dbReference type="AlphaFoldDB" id="A0A392VCL9"/>
<feature type="non-terminal residue" evidence="1">
    <location>
        <position position="1"/>
    </location>
</feature>
<keyword evidence="2" id="KW-1185">Reference proteome</keyword>
<organism evidence="1 2">
    <name type="scientific">Trifolium medium</name>
    <dbReference type="NCBI Taxonomy" id="97028"/>
    <lineage>
        <taxon>Eukaryota</taxon>
        <taxon>Viridiplantae</taxon>
        <taxon>Streptophyta</taxon>
        <taxon>Embryophyta</taxon>
        <taxon>Tracheophyta</taxon>
        <taxon>Spermatophyta</taxon>
        <taxon>Magnoliopsida</taxon>
        <taxon>eudicotyledons</taxon>
        <taxon>Gunneridae</taxon>
        <taxon>Pentapetalae</taxon>
        <taxon>rosids</taxon>
        <taxon>fabids</taxon>
        <taxon>Fabales</taxon>
        <taxon>Fabaceae</taxon>
        <taxon>Papilionoideae</taxon>
        <taxon>50 kb inversion clade</taxon>
        <taxon>NPAAA clade</taxon>
        <taxon>Hologalegina</taxon>
        <taxon>IRL clade</taxon>
        <taxon>Trifolieae</taxon>
        <taxon>Trifolium</taxon>
    </lineage>
</organism>
<evidence type="ECO:0000313" key="1">
    <source>
        <dbReference type="EMBL" id="MCI85192.1"/>
    </source>
</evidence>
<sequence>DRVFIVKASLKLMEHDEAYSEQVEIVNGVKSMDLRGMKTTRNSHE</sequence>